<dbReference type="RefSeq" id="WP_256418031.1">
    <property type="nucleotide sequence ID" value="NZ_JANHDL010000004.1"/>
</dbReference>
<sequence>MTYIDAEDHEHAPLIETRHDRLATEHGRDNVFITEVDGEVVTLIGDGVGTIDPLDVSVTALTEGVEHDGYRVEPALVPLFEEPVPWFEGHHDLFELAAGGTGRVCSLSPTGIVFLDFGARRFYEDRIQRYETAEAVDGVPVVASEDDALASGEHSTWLSTDDTSVWTYEYVPFTDPVQTAAQLQAQLNRILETPPEWDALFESTTDIFERELASEHASA</sequence>
<dbReference type="EMBL" id="JBHUDB010000002">
    <property type="protein sequence ID" value="MFD1570111.1"/>
    <property type="molecule type" value="Genomic_DNA"/>
</dbReference>
<gene>
    <name evidence="1" type="ORF">ACFR9T_05855</name>
</gene>
<name>A0ABD6BYB9_9EURY</name>
<reference evidence="1 2" key="1">
    <citation type="journal article" date="2019" name="Int. J. Syst. Evol. Microbiol.">
        <title>The Global Catalogue of Microorganisms (GCM) 10K type strain sequencing project: providing services to taxonomists for standard genome sequencing and annotation.</title>
        <authorList>
            <consortium name="The Broad Institute Genomics Platform"/>
            <consortium name="The Broad Institute Genome Sequencing Center for Infectious Disease"/>
            <person name="Wu L."/>
            <person name="Ma J."/>
        </authorList>
    </citation>
    <scope>NUCLEOTIDE SEQUENCE [LARGE SCALE GENOMIC DNA]</scope>
    <source>
        <strain evidence="1 2">CGMCC 1.12689</strain>
    </source>
</reference>
<keyword evidence="2" id="KW-1185">Reference proteome</keyword>
<accession>A0ABD6BYB9</accession>
<protein>
    <submittedName>
        <fullName evidence="1">Uncharacterized protein</fullName>
    </submittedName>
</protein>
<evidence type="ECO:0000313" key="1">
    <source>
        <dbReference type="EMBL" id="MFD1570111.1"/>
    </source>
</evidence>
<organism evidence="1 2">
    <name type="scientific">Halorubrum laminariae</name>
    <dbReference type="NCBI Taxonomy" id="1433523"/>
    <lineage>
        <taxon>Archaea</taxon>
        <taxon>Methanobacteriati</taxon>
        <taxon>Methanobacteriota</taxon>
        <taxon>Stenosarchaea group</taxon>
        <taxon>Halobacteria</taxon>
        <taxon>Halobacteriales</taxon>
        <taxon>Haloferacaceae</taxon>
        <taxon>Halorubrum</taxon>
    </lineage>
</organism>
<dbReference type="AlphaFoldDB" id="A0ABD6BYB9"/>
<dbReference type="Proteomes" id="UP001597185">
    <property type="component" value="Unassembled WGS sequence"/>
</dbReference>
<evidence type="ECO:0000313" key="2">
    <source>
        <dbReference type="Proteomes" id="UP001597185"/>
    </source>
</evidence>
<proteinExistence type="predicted"/>
<comment type="caution">
    <text evidence="1">The sequence shown here is derived from an EMBL/GenBank/DDBJ whole genome shotgun (WGS) entry which is preliminary data.</text>
</comment>